<evidence type="ECO:0000313" key="2">
    <source>
        <dbReference type="Proteomes" id="UP000011581"/>
    </source>
</evidence>
<comment type="caution">
    <text evidence="1">The sequence shown here is derived from an EMBL/GenBank/DDBJ whole genome shotgun (WGS) entry which is preliminary data.</text>
</comment>
<gene>
    <name evidence="1" type="ORF">C470_14478</name>
</gene>
<dbReference type="Proteomes" id="UP000011581">
    <property type="component" value="Unassembled WGS sequence"/>
</dbReference>
<protein>
    <recommendedName>
        <fullName evidence="3">Transposase IS4-like domain-containing protein</fullName>
    </recommendedName>
</protein>
<reference evidence="1 2" key="1">
    <citation type="journal article" date="2014" name="PLoS Genet.">
        <title>Phylogenetically driven sequencing of extremely halophilic archaea reveals strategies for static and dynamic osmo-response.</title>
        <authorList>
            <person name="Becker E.A."/>
            <person name="Seitzer P.M."/>
            <person name="Tritt A."/>
            <person name="Larsen D."/>
            <person name="Krusor M."/>
            <person name="Yao A.I."/>
            <person name="Wu D."/>
            <person name="Madern D."/>
            <person name="Eisen J.A."/>
            <person name="Darling A.E."/>
            <person name="Facciotti M.T."/>
        </authorList>
    </citation>
    <scope>NUCLEOTIDE SEQUENCE [LARGE SCALE GENOMIC DNA]</scope>
    <source>
        <strain evidence="1 2">JCM 13561</strain>
    </source>
</reference>
<accession>M0NLD6</accession>
<name>M0NLD6_9EURY</name>
<sequence>MTELALQTVGTPTERVELYKLRALLIQLARGLDTYEDLADYIGQYSTTQLEQFGLRGSREQSTYRKAAKTLKTTAELQTVRDACFVAVHALFWNGVPIPQTVLERYQLDYDAGPAATDFSDGARQLALYNLVEDLIQIVVENLSLHREENKSRELRSLLGVFAYAARHGESITDYERTAHHAFDLRSALSGSTIWTHLEGLHRWKVNEMFDDINRALLKYVLGSGVVSEPVMASYDLTDVQSLGSGADGQAFKSEDGRWRFASLAFTDPDLDFSFGLRLLKSESQRARVLKNFLRSLTEMVDVKRFILDRGFDGREDIEACQAFVPNDWVICAQDDSNSVGKNSDYARLRADLEPGGTTVQKNAGYADLTPAVKLIGYSGADEQADTPEPVRAFYTDMEIPEETSKRDKLITKVNFQYNQRAKIEPVFRMAKNKFDIATDSDKPQVKAFYVQMSVLLYNLYTVVNTVPSPQAGVEIDTTQNELLEVTHNLALNGPTIPDALTYHQDHR</sequence>
<evidence type="ECO:0000313" key="1">
    <source>
        <dbReference type="EMBL" id="EMA57480.1"/>
    </source>
</evidence>
<dbReference type="PATRIC" id="fig|1227483.3.peg.2880"/>
<proteinExistence type="predicted"/>
<organism evidence="1 2">
    <name type="scientific">Halorubrum distributum JCM 13561</name>
    <dbReference type="NCBI Taxonomy" id="1227483"/>
    <lineage>
        <taxon>Archaea</taxon>
        <taxon>Methanobacteriati</taxon>
        <taxon>Methanobacteriota</taxon>
        <taxon>Stenosarchaea group</taxon>
        <taxon>Halobacteria</taxon>
        <taxon>Halobacteriales</taxon>
        <taxon>Haloferacaceae</taxon>
        <taxon>Halorubrum</taxon>
        <taxon>Halorubrum distributum group</taxon>
    </lineage>
</organism>
<dbReference type="AlphaFoldDB" id="M0NLD6"/>
<dbReference type="EMBL" id="AOJF01000057">
    <property type="protein sequence ID" value="EMA57480.1"/>
    <property type="molecule type" value="Genomic_DNA"/>
</dbReference>
<evidence type="ECO:0008006" key="3">
    <source>
        <dbReference type="Google" id="ProtNLM"/>
    </source>
</evidence>